<evidence type="ECO:0000313" key="2">
    <source>
        <dbReference type="Proteomes" id="UP000827976"/>
    </source>
</evidence>
<protein>
    <submittedName>
        <fullName evidence="1">Alcohol acetyltransferase/N-acetyltransferase protein</fullName>
    </submittedName>
</protein>
<dbReference type="EMBL" id="CM037014">
    <property type="protein sequence ID" value="KAH7685574.1"/>
    <property type="molecule type" value="Genomic_DNA"/>
</dbReference>
<gene>
    <name evidence="1" type="ORF">IHE45_04G049100</name>
</gene>
<keyword evidence="2" id="KW-1185">Reference proteome</keyword>
<name>A0ACB7WCR2_DIOAL</name>
<evidence type="ECO:0000313" key="1">
    <source>
        <dbReference type="EMBL" id="KAH7685574.1"/>
    </source>
</evidence>
<comment type="caution">
    <text evidence="1">The sequence shown here is derived from an EMBL/GenBank/DDBJ whole genome shotgun (WGS) entry which is preliminary data.</text>
</comment>
<proteinExistence type="predicted"/>
<dbReference type="Proteomes" id="UP000827976">
    <property type="component" value="Chromosome 4"/>
</dbReference>
<sequence length="460" mass="50674">MDDSQSPHHHLTGRHVTGTEHSWCSVVPGGTGITVLLLRLSRPIPCSILAAAITDLLNSHPLLRSRLTRTNPNEPFFISIPPLSDPIIETLSLSPVLPFLSALDVELNRNPWADTPEPNQIPVFFATIYENQPDPGPSLIVLRFHTSVCDRTAAVAILKELMALLAGGGGGEGQSGNRENRVNMGIEDLIPKKDLWKPFWARGKDLIGYSLNGLRTSCLGFEDTGSARSSEVVRLVVGRDETNRILTACRERGIKLFSAIIAAGLIATVSSKHLESNQAEIYSVVTLVDCRKYLEPTLHEHNVGFYHSAIMNTHTVHEGEDCWEVAKRCHNAFTIAMNNKKHLTDIGELNFLMCKASENPQLTPASSLRTALISVFEDPVIYESSPAQEQLGVEDYIACASVHGVGPSIAVFDTIRDGQLDCVFVYPSPLHSRRQMQDLVEHMKKLLVHESQTETEEPDA</sequence>
<reference evidence="2" key="1">
    <citation type="journal article" date="2022" name="Nat. Commun.">
        <title>Chromosome evolution and the genetic basis of agronomically important traits in greater yam.</title>
        <authorList>
            <person name="Bredeson J.V."/>
            <person name="Lyons J.B."/>
            <person name="Oniyinde I.O."/>
            <person name="Okereke N.R."/>
            <person name="Kolade O."/>
            <person name="Nnabue I."/>
            <person name="Nwadili C.O."/>
            <person name="Hribova E."/>
            <person name="Parker M."/>
            <person name="Nwogha J."/>
            <person name="Shu S."/>
            <person name="Carlson J."/>
            <person name="Kariba R."/>
            <person name="Muthemba S."/>
            <person name="Knop K."/>
            <person name="Barton G.J."/>
            <person name="Sherwood A.V."/>
            <person name="Lopez-Montes A."/>
            <person name="Asiedu R."/>
            <person name="Jamnadass R."/>
            <person name="Muchugi A."/>
            <person name="Goodstein D."/>
            <person name="Egesi C.N."/>
            <person name="Featherston J."/>
            <person name="Asfaw A."/>
            <person name="Simpson G.G."/>
            <person name="Dolezel J."/>
            <person name="Hendre P.S."/>
            <person name="Van Deynze A."/>
            <person name="Kumar P.L."/>
            <person name="Obidiegwu J.E."/>
            <person name="Bhattacharjee R."/>
            <person name="Rokhsar D.S."/>
        </authorList>
    </citation>
    <scope>NUCLEOTIDE SEQUENCE [LARGE SCALE GENOMIC DNA]</scope>
    <source>
        <strain evidence="2">cv. TDa95/00328</strain>
    </source>
</reference>
<accession>A0ACB7WCR2</accession>
<organism evidence="1 2">
    <name type="scientific">Dioscorea alata</name>
    <name type="common">Purple yam</name>
    <dbReference type="NCBI Taxonomy" id="55571"/>
    <lineage>
        <taxon>Eukaryota</taxon>
        <taxon>Viridiplantae</taxon>
        <taxon>Streptophyta</taxon>
        <taxon>Embryophyta</taxon>
        <taxon>Tracheophyta</taxon>
        <taxon>Spermatophyta</taxon>
        <taxon>Magnoliopsida</taxon>
        <taxon>Liliopsida</taxon>
        <taxon>Dioscoreales</taxon>
        <taxon>Dioscoreaceae</taxon>
        <taxon>Dioscorea</taxon>
    </lineage>
</organism>